<gene>
    <name evidence="2" type="ORF">IAC13_06615</name>
</gene>
<evidence type="ECO:0000259" key="1">
    <source>
        <dbReference type="Pfam" id="PF01902"/>
    </source>
</evidence>
<dbReference type="Gene3D" id="3.40.50.620">
    <property type="entry name" value="HUPs"/>
    <property type="match status" value="1"/>
</dbReference>
<feature type="domain" description="Diphthamide synthase" evidence="1">
    <location>
        <begin position="15"/>
        <end position="224"/>
    </location>
</feature>
<evidence type="ECO:0000313" key="2">
    <source>
        <dbReference type="EMBL" id="MBO8463585.1"/>
    </source>
</evidence>
<organism evidence="2 3">
    <name type="scientific">Candidatus Scybalomonas excrementavium</name>
    <dbReference type="NCBI Taxonomy" id="2840943"/>
    <lineage>
        <taxon>Bacteria</taxon>
        <taxon>Bacillati</taxon>
        <taxon>Bacillota</taxon>
        <taxon>Clostridia</taxon>
        <taxon>Lachnospirales</taxon>
        <taxon>Lachnospiraceae</taxon>
        <taxon>Lachnospiraceae incertae sedis</taxon>
        <taxon>Candidatus Scybalomonas</taxon>
    </lineage>
</organism>
<evidence type="ECO:0000313" key="3">
    <source>
        <dbReference type="Proteomes" id="UP000823618"/>
    </source>
</evidence>
<dbReference type="Proteomes" id="UP000823618">
    <property type="component" value="Unassembled WGS sequence"/>
</dbReference>
<sequence>MKNWKTSVTGHNFVMSYSGGKDSTLALYKAMQTGEATLLISRLRKEDSLAGAHGVSREILQAQADSMNLSLFTFSTDWTGYRAGLISSLEKAKKMGAEVFVTGDIDLPEHKCWHEQLVEEVGLQLSIPLWQYERKKAVQEFLELGFISKIVSIDCTKGMKESDLGKILTPTYIKELEERGIDCCGEAGEFHTIVLDGPIFHTPLKVREGNIFHMDNHLCLELELLS</sequence>
<dbReference type="InterPro" id="IPR002761">
    <property type="entry name" value="Diphthami_syn_dom"/>
</dbReference>
<dbReference type="EMBL" id="JADIML010000180">
    <property type="protein sequence ID" value="MBO8463585.1"/>
    <property type="molecule type" value="Genomic_DNA"/>
</dbReference>
<reference evidence="2" key="2">
    <citation type="journal article" date="2021" name="PeerJ">
        <title>Extensive microbial diversity within the chicken gut microbiome revealed by metagenomics and culture.</title>
        <authorList>
            <person name="Gilroy R."/>
            <person name="Ravi A."/>
            <person name="Getino M."/>
            <person name="Pursley I."/>
            <person name="Horton D.L."/>
            <person name="Alikhan N.F."/>
            <person name="Baker D."/>
            <person name="Gharbi K."/>
            <person name="Hall N."/>
            <person name="Watson M."/>
            <person name="Adriaenssens E.M."/>
            <person name="Foster-Nyarko E."/>
            <person name="Jarju S."/>
            <person name="Secka A."/>
            <person name="Antonio M."/>
            <person name="Oren A."/>
            <person name="Chaudhuri R.R."/>
            <person name="La Ragione R."/>
            <person name="Hildebrand F."/>
            <person name="Pallen M.J."/>
        </authorList>
    </citation>
    <scope>NUCLEOTIDE SEQUENCE</scope>
    <source>
        <strain evidence="2">E3-2379</strain>
    </source>
</reference>
<dbReference type="EC" id="6.3.1.14" evidence="2"/>
<dbReference type="NCBIfam" id="TIGR00290">
    <property type="entry name" value="MJ0570_dom"/>
    <property type="match status" value="1"/>
</dbReference>
<accession>A0A9D9I0V1</accession>
<dbReference type="Pfam" id="PF01902">
    <property type="entry name" value="Diphthami_syn_2"/>
    <property type="match status" value="1"/>
</dbReference>
<dbReference type="GO" id="GO:0017178">
    <property type="term" value="F:diphthine-ammonia ligase activity"/>
    <property type="evidence" value="ECO:0007669"/>
    <property type="project" value="UniProtKB-EC"/>
</dbReference>
<proteinExistence type="predicted"/>
<dbReference type="CDD" id="cd01994">
    <property type="entry name" value="AANH_PF0828-like"/>
    <property type="match status" value="1"/>
</dbReference>
<dbReference type="AlphaFoldDB" id="A0A9D9I0V1"/>
<dbReference type="Gene3D" id="3.90.1490.10">
    <property type="entry name" value="putative n-type atp pyrophosphatase, domain 2"/>
    <property type="match status" value="1"/>
</dbReference>
<dbReference type="SUPFAM" id="SSF52402">
    <property type="entry name" value="Adenine nucleotide alpha hydrolases-like"/>
    <property type="match status" value="1"/>
</dbReference>
<reference evidence="2" key="1">
    <citation type="submission" date="2020-10" db="EMBL/GenBank/DDBJ databases">
        <authorList>
            <person name="Gilroy R."/>
        </authorList>
    </citation>
    <scope>NUCLEOTIDE SEQUENCE</scope>
    <source>
        <strain evidence="2">E3-2379</strain>
    </source>
</reference>
<name>A0A9D9I0V1_9FIRM</name>
<protein>
    <submittedName>
        <fullName evidence="2">Diphthine--ammonia ligase</fullName>
        <ecNumber evidence="2">6.3.1.14</ecNumber>
    </submittedName>
</protein>
<dbReference type="InterPro" id="IPR014729">
    <property type="entry name" value="Rossmann-like_a/b/a_fold"/>
</dbReference>
<keyword evidence="2" id="KW-0436">Ligase</keyword>
<comment type="caution">
    <text evidence="2">The sequence shown here is derived from an EMBL/GenBank/DDBJ whole genome shotgun (WGS) entry which is preliminary data.</text>
</comment>